<proteinExistence type="predicted"/>
<organism evidence="1 2">
    <name type="scientific">Catenulispora subtropica</name>
    <dbReference type="NCBI Taxonomy" id="450798"/>
    <lineage>
        <taxon>Bacteria</taxon>
        <taxon>Bacillati</taxon>
        <taxon>Actinomycetota</taxon>
        <taxon>Actinomycetes</taxon>
        <taxon>Catenulisporales</taxon>
        <taxon>Catenulisporaceae</taxon>
        <taxon>Catenulispora</taxon>
    </lineage>
</organism>
<dbReference type="Proteomes" id="UP001499854">
    <property type="component" value="Unassembled WGS sequence"/>
</dbReference>
<gene>
    <name evidence="1" type="ORF">GCM10009838_16720</name>
</gene>
<dbReference type="RefSeq" id="WP_344656355.1">
    <property type="nucleotide sequence ID" value="NZ_BAAAQM010000006.1"/>
</dbReference>
<reference evidence="2" key="1">
    <citation type="journal article" date="2019" name="Int. J. Syst. Evol. Microbiol.">
        <title>The Global Catalogue of Microorganisms (GCM) 10K type strain sequencing project: providing services to taxonomists for standard genome sequencing and annotation.</title>
        <authorList>
            <consortium name="The Broad Institute Genomics Platform"/>
            <consortium name="The Broad Institute Genome Sequencing Center for Infectious Disease"/>
            <person name="Wu L."/>
            <person name="Ma J."/>
        </authorList>
    </citation>
    <scope>NUCLEOTIDE SEQUENCE [LARGE SCALE GENOMIC DNA]</scope>
    <source>
        <strain evidence="2">JCM 16013</strain>
    </source>
</reference>
<name>A0ABP5CDJ2_9ACTN</name>
<evidence type="ECO:0000313" key="2">
    <source>
        <dbReference type="Proteomes" id="UP001499854"/>
    </source>
</evidence>
<accession>A0ABP5CDJ2</accession>
<dbReference type="EMBL" id="BAAAQM010000006">
    <property type="protein sequence ID" value="GAA1960849.1"/>
    <property type="molecule type" value="Genomic_DNA"/>
</dbReference>
<evidence type="ECO:0000313" key="1">
    <source>
        <dbReference type="EMBL" id="GAA1960849.1"/>
    </source>
</evidence>
<sequence length="788" mass="84711">MVIVAGLIDALHYAGWDDVPTVLGALGDAELAAGVASAALPIGVAVSDFVLARAADGGGTGAVEDKGSAALLALTRRALADETVADPDAVLRALIRLADPAVDELLFRDDLAPRPRDWVLRAVLRDRRGADGRPMIAPGVDRFVRRQVHRIERRLAGYDHPHPARIERLLLDAALFADDPDLAAFALPLGIRLRSLTGVARALQTLRDHRRLDDVWTGGLRAMVAEAASDDSQYRYSQWQAVLLLGDEGTSANLRYLLQRSQSNALPPPADDADRWTAPNVASQHYDLDWDSVLSFAKVLGDGDEGTQAAQMTSRGLDEASAREDIPESARVLLEEHYPRAVYWTARPGVAAVICAAVDTRELNPPARHFGLRELLRRGLLHGSLSARDVMEYAAPASAVLALATPVPPGLTEYYTAKGDNSFAPHNSRIPSEAEERYQADLRAAAAEAIGPDPARWLKVLTRVGAWEDSLTELVRAVDDGVGLPARRADRWPRGVDPAAVLLEIAPEGVVDRLLAAAAVAGGPADGAERPAASPDRETRALLGVLTRILDRGPVPRRLLDHALGPHGTPAMRLAAARNPAATGGTLWRLADREPAEPQVLAAVYLHPLASRELRVAAVVRSEAAGGLYPGLIRRLVTRDAEPGLLLPALESRSPEVLHTVLRRGGRVIETDRRIAAYARLAEAAGPEPVWALELERAGSLERMHDAVRASMAAHDDAPLQAAAAGVETRHPERVTRAWDAAFHPTRPDTAERVRALLDGHPGRWLRMLETGASLYGLLDELEAGAAL</sequence>
<comment type="caution">
    <text evidence="1">The sequence shown here is derived from an EMBL/GenBank/DDBJ whole genome shotgun (WGS) entry which is preliminary data.</text>
</comment>
<keyword evidence="2" id="KW-1185">Reference proteome</keyword>
<protein>
    <submittedName>
        <fullName evidence="1">Uncharacterized protein</fullName>
    </submittedName>
</protein>